<proteinExistence type="predicted"/>
<keyword evidence="1" id="KW-0812">Transmembrane</keyword>
<keyword evidence="1" id="KW-1133">Transmembrane helix</keyword>
<sequence length="172" mass="19650">MIFAFVLMAITGFVFIVSPFDHNFFYTTMLAIGTVGAFIISFSDVHFGKRYHVTVGNNKDGEFLRITDRHFKMVHELELVETPDYGAEIVNDHNSLNRISFRAQTGSCDYNHLLMRLGSLVDVDRSTTSDNMLNLMLLVRHQKPVILNTCLADYAISDRARRLFARDLKIVV</sequence>
<dbReference type="Proteomes" id="UP000272155">
    <property type="component" value="Segment"/>
</dbReference>
<feature type="transmembrane region" description="Helical" evidence="1">
    <location>
        <begin position="24"/>
        <end position="42"/>
    </location>
</feature>
<keyword evidence="3" id="KW-1185">Reference proteome</keyword>
<dbReference type="EMBL" id="KC131130">
    <property type="protein sequence ID" value="AGB07143.1"/>
    <property type="molecule type" value="Genomic_DNA"/>
</dbReference>
<evidence type="ECO:0000256" key="1">
    <source>
        <dbReference type="SAM" id="Phobius"/>
    </source>
</evidence>
<reference evidence="2 3" key="1">
    <citation type="submission" date="2012-11" db="EMBL/GenBank/DDBJ databases">
        <title>Complete genome sequence of a novel phiKZ-like Vibrio phage.</title>
        <authorList>
            <person name="Luo Z."/>
            <person name="Yu Y."/>
        </authorList>
    </citation>
    <scope>NUCLEOTIDE SEQUENCE [LARGE SCALE GENOMIC DNA]</scope>
</reference>
<accession>V9M0H8</accession>
<name>V9M0H8_9CAUD</name>
<protein>
    <submittedName>
        <fullName evidence="2">Uncharacterized protein</fullName>
    </submittedName>
</protein>
<dbReference type="RefSeq" id="YP_009626005.1">
    <property type="nucleotide sequence ID" value="NC_042136.1"/>
</dbReference>
<evidence type="ECO:0000313" key="3">
    <source>
        <dbReference type="Proteomes" id="UP000272155"/>
    </source>
</evidence>
<dbReference type="GeneID" id="40102905"/>
<evidence type="ECO:0000313" key="2">
    <source>
        <dbReference type="EMBL" id="AGB07143.1"/>
    </source>
</evidence>
<organism evidence="2 3">
    <name type="scientific">Vibrio phage VP4B</name>
    <dbReference type="NCBI Taxonomy" id="1262540"/>
    <lineage>
        <taxon>Viruses</taxon>
        <taxon>Duplodnaviria</taxon>
        <taxon>Heunggongvirae</taxon>
        <taxon>Uroviricota</taxon>
        <taxon>Caudoviricetes</taxon>
        <taxon>Chimalliviridae</taxon>
        <taxon>Gorgonvirinae</taxon>
        <taxon>Tidunavirus</taxon>
        <taxon>Tidunavirus VP4B</taxon>
    </lineage>
</organism>
<keyword evidence="1" id="KW-0472">Membrane</keyword>
<dbReference type="OrthoDB" id="33430at10239"/>
<dbReference type="KEGG" id="vg:40102905"/>